<dbReference type="EMBL" id="FRAF01000030">
    <property type="protein sequence ID" value="SHK97805.1"/>
    <property type="molecule type" value="Genomic_DNA"/>
</dbReference>
<evidence type="ECO:0000313" key="1">
    <source>
        <dbReference type="EMBL" id="SHK97805.1"/>
    </source>
</evidence>
<accession>A0A1M6WW79</accession>
<evidence type="ECO:0000313" key="2">
    <source>
        <dbReference type="Proteomes" id="UP000184016"/>
    </source>
</evidence>
<dbReference type="RefSeq" id="WP_278247886.1">
    <property type="nucleotide sequence ID" value="NZ_FRAF01000030.1"/>
</dbReference>
<dbReference type="Proteomes" id="UP000184016">
    <property type="component" value="Unassembled WGS sequence"/>
</dbReference>
<sequence>MNKRIWAALLVLFVLEGFGVILPKEIPGPGVDVVHVGVHQL</sequence>
<proteinExistence type="predicted"/>
<keyword evidence="2" id="KW-1185">Reference proteome</keyword>
<protein>
    <submittedName>
        <fullName evidence="1">Uncharacterized protein</fullName>
    </submittedName>
</protein>
<dbReference type="STRING" id="1830138.SAMN05443507_1305"/>
<reference evidence="2" key="1">
    <citation type="submission" date="2016-11" db="EMBL/GenBank/DDBJ databases">
        <authorList>
            <person name="Varghese N."/>
            <person name="Submissions S."/>
        </authorList>
    </citation>
    <scope>NUCLEOTIDE SEQUENCE [LARGE SCALE GENOMIC DNA]</scope>
    <source>
        <strain evidence="2">USBA-503</strain>
    </source>
</reference>
<organism evidence="1 2">
    <name type="scientific">Alicyclobacillus tolerans</name>
    <dbReference type="NCBI Taxonomy" id="90970"/>
    <lineage>
        <taxon>Bacteria</taxon>
        <taxon>Bacillati</taxon>
        <taxon>Bacillota</taxon>
        <taxon>Bacilli</taxon>
        <taxon>Bacillales</taxon>
        <taxon>Alicyclobacillaceae</taxon>
        <taxon>Alicyclobacillus</taxon>
    </lineage>
</organism>
<gene>
    <name evidence="1" type="ORF">SAMN05443507_1305</name>
</gene>
<dbReference type="AlphaFoldDB" id="A0A1M6WW79"/>
<name>A0A1M6WW79_9BACL</name>